<evidence type="ECO:0000256" key="1">
    <source>
        <dbReference type="ARBA" id="ARBA00005564"/>
    </source>
</evidence>
<dbReference type="Proteomes" id="UP000700596">
    <property type="component" value="Unassembled WGS sequence"/>
</dbReference>
<evidence type="ECO:0008006" key="5">
    <source>
        <dbReference type="Google" id="ProtNLM"/>
    </source>
</evidence>
<organism evidence="3 4">
    <name type="scientific">Dendryphion nanum</name>
    <dbReference type="NCBI Taxonomy" id="256645"/>
    <lineage>
        <taxon>Eukaryota</taxon>
        <taxon>Fungi</taxon>
        <taxon>Dikarya</taxon>
        <taxon>Ascomycota</taxon>
        <taxon>Pezizomycotina</taxon>
        <taxon>Dothideomycetes</taxon>
        <taxon>Pleosporomycetidae</taxon>
        <taxon>Pleosporales</taxon>
        <taxon>Torulaceae</taxon>
        <taxon>Dendryphion</taxon>
    </lineage>
</organism>
<keyword evidence="2" id="KW-0732">Signal</keyword>
<keyword evidence="4" id="KW-1185">Reference proteome</keyword>
<reference evidence="3" key="1">
    <citation type="journal article" date="2021" name="Nat. Commun.">
        <title>Genetic determinants of endophytism in the Arabidopsis root mycobiome.</title>
        <authorList>
            <person name="Mesny F."/>
            <person name="Miyauchi S."/>
            <person name="Thiergart T."/>
            <person name="Pickel B."/>
            <person name="Atanasova L."/>
            <person name="Karlsson M."/>
            <person name="Huettel B."/>
            <person name="Barry K.W."/>
            <person name="Haridas S."/>
            <person name="Chen C."/>
            <person name="Bauer D."/>
            <person name="Andreopoulos W."/>
            <person name="Pangilinan J."/>
            <person name="LaButti K."/>
            <person name="Riley R."/>
            <person name="Lipzen A."/>
            <person name="Clum A."/>
            <person name="Drula E."/>
            <person name="Henrissat B."/>
            <person name="Kohler A."/>
            <person name="Grigoriev I.V."/>
            <person name="Martin F.M."/>
            <person name="Hacquard S."/>
        </authorList>
    </citation>
    <scope>NUCLEOTIDE SEQUENCE</scope>
    <source>
        <strain evidence="3">MPI-CAGE-CH-0243</strain>
    </source>
</reference>
<dbReference type="Gene3D" id="2.130.10.10">
    <property type="entry name" value="YVTN repeat-like/Quinoprotein amine dehydrogenase"/>
    <property type="match status" value="1"/>
</dbReference>
<dbReference type="EMBL" id="JAGMWT010000004">
    <property type="protein sequence ID" value="KAH7130075.1"/>
    <property type="molecule type" value="Genomic_DNA"/>
</dbReference>
<dbReference type="Pfam" id="PF10282">
    <property type="entry name" value="Lactonase"/>
    <property type="match status" value="1"/>
</dbReference>
<dbReference type="InterPro" id="IPR015943">
    <property type="entry name" value="WD40/YVTN_repeat-like_dom_sf"/>
</dbReference>
<evidence type="ECO:0000313" key="4">
    <source>
        <dbReference type="Proteomes" id="UP000700596"/>
    </source>
</evidence>
<evidence type="ECO:0000256" key="2">
    <source>
        <dbReference type="SAM" id="SignalP"/>
    </source>
</evidence>
<dbReference type="InterPro" id="IPR019405">
    <property type="entry name" value="Lactonase_7-beta_prop"/>
</dbReference>
<dbReference type="InterPro" id="IPR011044">
    <property type="entry name" value="Quino_amine_DH_bsu"/>
</dbReference>
<dbReference type="OrthoDB" id="1715191at2759"/>
<dbReference type="PANTHER" id="PTHR30344">
    <property type="entry name" value="6-PHOSPHOGLUCONOLACTONASE-RELATED"/>
    <property type="match status" value="1"/>
</dbReference>
<feature type="signal peptide" evidence="2">
    <location>
        <begin position="1"/>
        <end position="16"/>
    </location>
</feature>
<protein>
    <recommendedName>
        <fullName evidence="5">Isomerase YbhE</fullName>
    </recommendedName>
</protein>
<comment type="similarity">
    <text evidence="1">Belongs to the cycloisomerase 2 family.</text>
</comment>
<gene>
    <name evidence="3" type="ORF">B0J11DRAFT_602278</name>
</gene>
<dbReference type="AlphaFoldDB" id="A0A9P9E277"/>
<feature type="non-terminal residue" evidence="3">
    <location>
        <position position="1"/>
    </location>
</feature>
<name>A0A9P9E277_9PLEO</name>
<sequence>MILPLSLLVLVPWAQAALHHIFVGTVDGSSIYTIEFDDTYKTLNVIRNDSAAGATPSIVIEGTKQFLFSSRPSDGTISRYEIGQDYSLKGDGSLEIPSSCNSTSYRTIHILPSIQHYDAIYGAATNTLCSTIFAFSTSGHYTQNSAAVPGDVHSLTFSPSGAHLHALNTASPSILTFTISLDDPNLTALSDTSVLPNTTFPAQIIAHPAGTRVYVVTRDSNELLSIPVDPVSANPIPGKGGIDLSRHAILPTAPSPDTFHTTALALGLSNTTLWTLTSSPSQQSATITVFTLDPVSGAVGKKIARAAFSTRGGKVTGRGGMEVTITAMPWRVGGVGGTGGTGEEDLVVVTTWPGGVVAVLGVER</sequence>
<dbReference type="SUPFAM" id="SSF50969">
    <property type="entry name" value="YVTN repeat-like/Quinoprotein amine dehydrogenase"/>
    <property type="match status" value="1"/>
</dbReference>
<evidence type="ECO:0000313" key="3">
    <source>
        <dbReference type="EMBL" id="KAH7130075.1"/>
    </source>
</evidence>
<comment type="caution">
    <text evidence="3">The sequence shown here is derived from an EMBL/GenBank/DDBJ whole genome shotgun (WGS) entry which is preliminary data.</text>
</comment>
<dbReference type="PANTHER" id="PTHR30344:SF1">
    <property type="entry name" value="6-PHOSPHOGLUCONOLACTONASE"/>
    <property type="match status" value="1"/>
</dbReference>
<feature type="chain" id="PRO_5040132360" description="Isomerase YbhE" evidence="2">
    <location>
        <begin position="17"/>
        <end position="364"/>
    </location>
</feature>
<dbReference type="GO" id="GO:0017057">
    <property type="term" value="F:6-phosphogluconolactonase activity"/>
    <property type="evidence" value="ECO:0007669"/>
    <property type="project" value="TreeGrafter"/>
</dbReference>
<accession>A0A9P9E277</accession>
<proteinExistence type="inferred from homology"/>
<dbReference type="InterPro" id="IPR050282">
    <property type="entry name" value="Cycloisomerase_2"/>
</dbReference>